<keyword evidence="1" id="KW-0732">Signal</keyword>
<feature type="chain" id="PRO_5040990185" description="Cysteine-rich secreted protein" evidence="1">
    <location>
        <begin position="21"/>
        <end position="342"/>
    </location>
</feature>
<comment type="caution">
    <text evidence="2">The sequence shown here is derived from an EMBL/GenBank/DDBJ whole genome shotgun (WGS) entry which is preliminary data.</text>
</comment>
<dbReference type="GeneID" id="81399828"/>
<sequence>MKTLGFGLAAFLLHPLLISAKTYTKNVPVKEIQGKWSVDGNTITWVEDGFKTSVDCDNQAGHKKLSMSSNKKFAGCCLEGQNLLGSPETAFDCCAEGHDLTGSAEAGYRCCPSGEVFDGETCKRKEPTCQNGKVLVNGECVCPAGSKETDDGKCKKQKCSSGLETGKCYTFTGENGERLGFGGSWFIAAPESMSLKSGRFQLCKDEECKAGLPINPSDLTYIRDIHGNPGTGAYPNRWLNNAMNGNHIGKTDNFAQAGKFSITKWPCGKYCLGGFDYGLGPACPSATPAITFFQNDPQACVPFDFTEVPCDVKAEENNCIWKNSDDQCCGGKVDCPSLKATS</sequence>
<dbReference type="EMBL" id="JAPMSZ010000012">
    <property type="protein sequence ID" value="KAJ5081870.1"/>
    <property type="molecule type" value="Genomic_DNA"/>
</dbReference>
<feature type="signal peptide" evidence="1">
    <location>
        <begin position="1"/>
        <end position="20"/>
    </location>
</feature>
<protein>
    <recommendedName>
        <fullName evidence="4">Cysteine-rich secreted protein</fullName>
    </recommendedName>
</protein>
<organism evidence="2 3">
    <name type="scientific">Penicillium alfredii</name>
    <dbReference type="NCBI Taxonomy" id="1506179"/>
    <lineage>
        <taxon>Eukaryota</taxon>
        <taxon>Fungi</taxon>
        <taxon>Dikarya</taxon>
        <taxon>Ascomycota</taxon>
        <taxon>Pezizomycotina</taxon>
        <taxon>Eurotiomycetes</taxon>
        <taxon>Eurotiomycetidae</taxon>
        <taxon>Eurotiales</taxon>
        <taxon>Aspergillaceae</taxon>
        <taxon>Penicillium</taxon>
    </lineage>
</organism>
<evidence type="ECO:0000313" key="2">
    <source>
        <dbReference type="EMBL" id="KAJ5081870.1"/>
    </source>
</evidence>
<evidence type="ECO:0008006" key="4">
    <source>
        <dbReference type="Google" id="ProtNLM"/>
    </source>
</evidence>
<evidence type="ECO:0000256" key="1">
    <source>
        <dbReference type="SAM" id="SignalP"/>
    </source>
</evidence>
<accession>A0A9W9JUD3</accession>
<proteinExistence type="predicted"/>
<dbReference type="OrthoDB" id="4662630at2759"/>
<gene>
    <name evidence="2" type="ORF">NUU61_010134</name>
</gene>
<name>A0A9W9JUD3_9EURO</name>
<dbReference type="RefSeq" id="XP_056507157.1">
    <property type="nucleotide sequence ID" value="XM_056660659.1"/>
</dbReference>
<keyword evidence="3" id="KW-1185">Reference proteome</keyword>
<dbReference type="AlphaFoldDB" id="A0A9W9JUD3"/>
<evidence type="ECO:0000313" key="3">
    <source>
        <dbReference type="Proteomes" id="UP001141434"/>
    </source>
</evidence>
<reference evidence="2" key="2">
    <citation type="journal article" date="2023" name="IMA Fungus">
        <title>Comparative genomic study of the Penicillium genus elucidates a diverse pangenome and 15 lateral gene transfer events.</title>
        <authorList>
            <person name="Petersen C."/>
            <person name="Sorensen T."/>
            <person name="Nielsen M.R."/>
            <person name="Sondergaard T.E."/>
            <person name="Sorensen J.L."/>
            <person name="Fitzpatrick D.A."/>
            <person name="Frisvad J.C."/>
            <person name="Nielsen K.L."/>
        </authorList>
    </citation>
    <scope>NUCLEOTIDE SEQUENCE</scope>
    <source>
        <strain evidence="2">IBT 34128</strain>
    </source>
</reference>
<reference evidence="2" key="1">
    <citation type="submission" date="2022-11" db="EMBL/GenBank/DDBJ databases">
        <authorList>
            <person name="Petersen C."/>
        </authorList>
    </citation>
    <scope>NUCLEOTIDE SEQUENCE</scope>
    <source>
        <strain evidence="2">IBT 34128</strain>
    </source>
</reference>
<dbReference type="Proteomes" id="UP001141434">
    <property type="component" value="Unassembled WGS sequence"/>
</dbReference>